<evidence type="ECO:0000259" key="5">
    <source>
        <dbReference type="PROSITE" id="PS01124"/>
    </source>
</evidence>
<feature type="transmembrane region" description="Helical" evidence="4">
    <location>
        <begin position="191"/>
        <end position="213"/>
    </location>
</feature>
<dbReference type="InterPro" id="IPR018060">
    <property type="entry name" value="HTH_AraC"/>
</dbReference>
<dbReference type="SUPFAM" id="SSF46689">
    <property type="entry name" value="Homeodomain-like"/>
    <property type="match status" value="1"/>
</dbReference>
<dbReference type="GO" id="GO:0043565">
    <property type="term" value="F:sequence-specific DNA binding"/>
    <property type="evidence" value="ECO:0007669"/>
    <property type="project" value="InterPro"/>
</dbReference>
<reference evidence="6 7" key="1">
    <citation type="submission" date="2019-04" db="EMBL/GenBank/DDBJ databases">
        <title>Lacinutrix sp. nov., isolated from marine water.</title>
        <authorList>
            <person name="Kim W."/>
        </authorList>
    </citation>
    <scope>NUCLEOTIDE SEQUENCE [LARGE SCALE GENOMIC DNA]</scope>
    <source>
        <strain evidence="6 7">CAU 1491</strain>
    </source>
</reference>
<evidence type="ECO:0000256" key="3">
    <source>
        <dbReference type="ARBA" id="ARBA00023163"/>
    </source>
</evidence>
<feature type="transmembrane region" description="Helical" evidence="4">
    <location>
        <begin position="6"/>
        <end position="26"/>
    </location>
</feature>
<feature type="transmembrane region" description="Helical" evidence="4">
    <location>
        <begin position="65"/>
        <end position="86"/>
    </location>
</feature>
<feature type="transmembrane region" description="Helical" evidence="4">
    <location>
        <begin position="33"/>
        <end position="53"/>
    </location>
</feature>
<dbReference type="Pfam" id="PF12833">
    <property type="entry name" value="HTH_18"/>
    <property type="match status" value="1"/>
</dbReference>
<keyword evidence="1" id="KW-0805">Transcription regulation</keyword>
<keyword evidence="4" id="KW-0472">Membrane</keyword>
<sequence>MENQLLFFFCALGVFNGFLVSLYLLFFTKQKRIQNLFLGLLVLLLSIRIGKSLHTIFTPREDRNLLILQVGLSACFLIGVSLFYYLKSSVENTKKITSFWKIHFVFLLLVVVVVGLAKPYPSNSDFWNTYFVKFIYTVWGIYVVISGFVLKDIFKKVFKRGVKCTIAELWLFNVYIANVLIYVAYIIGFFYFYYVGTLTFSFVFYGLLFFLLFKSNRDNVFKDIPEKYAFKKIESEEAVLIIEALENVMQQKELYKNTNTKLNNIAKELHISAHKLSQILNDNLGKSFAQYINEYRVEEAKKLIAKNSKYTLEVIGYEAGFSSRSTFYATFKKITGITPAAFRDSLT</sequence>
<dbReference type="EMBL" id="SUPL01000003">
    <property type="protein sequence ID" value="TJY36168.1"/>
    <property type="molecule type" value="Genomic_DNA"/>
</dbReference>
<proteinExistence type="predicted"/>
<dbReference type="PROSITE" id="PS01124">
    <property type="entry name" value="HTH_ARAC_FAMILY_2"/>
    <property type="match status" value="1"/>
</dbReference>
<dbReference type="PANTHER" id="PTHR43280">
    <property type="entry name" value="ARAC-FAMILY TRANSCRIPTIONAL REGULATOR"/>
    <property type="match status" value="1"/>
</dbReference>
<dbReference type="GO" id="GO:0003700">
    <property type="term" value="F:DNA-binding transcription factor activity"/>
    <property type="evidence" value="ECO:0007669"/>
    <property type="project" value="InterPro"/>
</dbReference>
<keyword evidence="4" id="KW-1133">Transmembrane helix</keyword>
<evidence type="ECO:0000256" key="2">
    <source>
        <dbReference type="ARBA" id="ARBA00023125"/>
    </source>
</evidence>
<dbReference type="PROSITE" id="PS00041">
    <property type="entry name" value="HTH_ARAC_FAMILY_1"/>
    <property type="match status" value="1"/>
</dbReference>
<keyword evidence="7" id="KW-1185">Reference proteome</keyword>
<feature type="transmembrane region" description="Helical" evidence="4">
    <location>
        <begin position="98"/>
        <end position="118"/>
    </location>
</feature>
<evidence type="ECO:0000313" key="7">
    <source>
        <dbReference type="Proteomes" id="UP000307657"/>
    </source>
</evidence>
<keyword evidence="4" id="KW-0812">Transmembrane</keyword>
<dbReference type="PANTHER" id="PTHR43280:SF29">
    <property type="entry name" value="ARAC-FAMILY TRANSCRIPTIONAL REGULATOR"/>
    <property type="match status" value="1"/>
</dbReference>
<dbReference type="OrthoDB" id="9779074at2"/>
<feature type="transmembrane region" description="Helical" evidence="4">
    <location>
        <begin position="130"/>
        <end position="150"/>
    </location>
</feature>
<organism evidence="6 7">
    <name type="scientific">Pontimicrobium aquaticum</name>
    <dbReference type="NCBI Taxonomy" id="2565367"/>
    <lineage>
        <taxon>Bacteria</taxon>
        <taxon>Pseudomonadati</taxon>
        <taxon>Bacteroidota</taxon>
        <taxon>Flavobacteriia</taxon>
        <taxon>Flavobacteriales</taxon>
        <taxon>Flavobacteriaceae</taxon>
        <taxon>Pontimicrobium</taxon>
    </lineage>
</organism>
<protein>
    <submittedName>
        <fullName evidence="6">Helix-turn-helix domain-containing protein</fullName>
    </submittedName>
</protein>
<evidence type="ECO:0000256" key="1">
    <source>
        <dbReference type="ARBA" id="ARBA00023015"/>
    </source>
</evidence>
<gene>
    <name evidence="6" type="ORF">E5167_05735</name>
</gene>
<evidence type="ECO:0000313" key="6">
    <source>
        <dbReference type="EMBL" id="TJY36168.1"/>
    </source>
</evidence>
<dbReference type="SMART" id="SM00342">
    <property type="entry name" value="HTH_ARAC"/>
    <property type="match status" value="1"/>
</dbReference>
<feature type="domain" description="HTH araC/xylS-type" evidence="5">
    <location>
        <begin position="239"/>
        <end position="345"/>
    </location>
</feature>
<accession>A0A4U0EWL6</accession>
<dbReference type="InterPro" id="IPR009057">
    <property type="entry name" value="Homeodomain-like_sf"/>
</dbReference>
<keyword evidence="2" id="KW-0238">DNA-binding</keyword>
<dbReference type="AlphaFoldDB" id="A0A4U0EWL6"/>
<keyword evidence="3" id="KW-0804">Transcription</keyword>
<dbReference type="InterPro" id="IPR018062">
    <property type="entry name" value="HTH_AraC-typ_CS"/>
</dbReference>
<name>A0A4U0EWL6_9FLAO</name>
<comment type="caution">
    <text evidence="6">The sequence shown here is derived from an EMBL/GenBank/DDBJ whole genome shotgun (WGS) entry which is preliminary data.</text>
</comment>
<dbReference type="RefSeq" id="WP_136841976.1">
    <property type="nucleotide sequence ID" value="NZ_SUPL01000003.1"/>
</dbReference>
<dbReference type="Proteomes" id="UP000307657">
    <property type="component" value="Unassembled WGS sequence"/>
</dbReference>
<evidence type="ECO:0000256" key="4">
    <source>
        <dbReference type="SAM" id="Phobius"/>
    </source>
</evidence>
<feature type="transmembrane region" description="Helical" evidence="4">
    <location>
        <begin position="162"/>
        <end position="185"/>
    </location>
</feature>
<dbReference type="Gene3D" id="1.10.10.60">
    <property type="entry name" value="Homeodomain-like"/>
    <property type="match status" value="2"/>
</dbReference>